<evidence type="ECO:0000313" key="8">
    <source>
        <dbReference type="Proteomes" id="UP000308230"/>
    </source>
</evidence>
<evidence type="ECO:0000256" key="3">
    <source>
        <dbReference type="ARBA" id="ARBA00022692"/>
    </source>
</evidence>
<dbReference type="OrthoDB" id="1653617at2"/>
<feature type="transmembrane region" description="Helical" evidence="6">
    <location>
        <begin position="125"/>
        <end position="143"/>
    </location>
</feature>
<dbReference type="Proteomes" id="UP000308230">
    <property type="component" value="Unassembled WGS sequence"/>
</dbReference>
<evidence type="ECO:0000256" key="1">
    <source>
        <dbReference type="ARBA" id="ARBA00004651"/>
    </source>
</evidence>
<dbReference type="PANTHER" id="PTHR40064">
    <property type="entry name" value="MEMBRANE PROTEIN-RELATED"/>
    <property type="match status" value="1"/>
</dbReference>
<feature type="transmembrane region" description="Helical" evidence="6">
    <location>
        <begin position="99"/>
        <end position="119"/>
    </location>
</feature>
<evidence type="ECO:0000256" key="4">
    <source>
        <dbReference type="ARBA" id="ARBA00022989"/>
    </source>
</evidence>
<feature type="transmembrane region" description="Helical" evidence="6">
    <location>
        <begin position="59"/>
        <end position="87"/>
    </location>
</feature>
<dbReference type="EMBL" id="SWLG01000017">
    <property type="protein sequence ID" value="TLS35695.1"/>
    <property type="molecule type" value="Genomic_DNA"/>
</dbReference>
<keyword evidence="4 6" id="KW-1133">Transmembrane helix</keyword>
<proteinExistence type="predicted"/>
<dbReference type="RefSeq" id="WP_138128474.1">
    <property type="nucleotide sequence ID" value="NZ_SWLG01000017.1"/>
</dbReference>
<reference evidence="7 8" key="1">
    <citation type="submission" date="2019-04" db="EMBL/GenBank/DDBJ databases">
        <title>Bacillus caeni sp. nov., a bacterium isolated from mangrove sediment.</title>
        <authorList>
            <person name="Huang H."/>
            <person name="Mo K."/>
            <person name="Hu Y."/>
        </authorList>
    </citation>
    <scope>NUCLEOTIDE SEQUENCE [LARGE SCALE GENOMIC DNA]</scope>
    <source>
        <strain evidence="7 8">HB172195</strain>
    </source>
</reference>
<dbReference type="PANTHER" id="PTHR40064:SF1">
    <property type="entry name" value="MEMBRANE PROTEIN"/>
    <property type="match status" value="1"/>
</dbReference>
<gene>
    <name evidence="7" type="ORF">FCL54_18735</name>
</gene>
<evidence type="ECO:0000313" key="7">
    <source>
        <dbReference type="EMBL" id="TLS35695.1"/>
    </source>
</evidence>
<organism evidence="7 8">
    <name type="scientific">Exobacillus caeni</name>
    <dbReference type="NCBI Taxonomy" id="2574798"/>
    <lineage>
        <taxon>Bacteria</taxon>
        <taxon>Bacillati</taxon>
        <taxon>Bacillota</taxon>
        <taxon>Bacilli</taxon>
        <taxon>Bacillales</taxon>
        <taxon>Guptibacillaceae</taxon>
        <taxon>Exobacillus</taxon>
    </lineage>
</organism>
<keyword evidence="2" id="KW-1003">Cell membrane</keyword>
<dbReference type="InterPro" id="IPR010343">
    <property type="entry name" value="ArAE_1"/>
</dbReference>
<accession>A0A5R9F7E7</accession>
<evidence type="ECO:0000256" key="5">
    <source>
        <dbReference type="ARBA" id="ARBA00023136"/>
    </source>
</evidence>
<keyword evidence="5 6" id="KW-0472">Membrane</keyword>
<evidence type="ECO:0000256" key="6">
    <source>
        <dbReference type="SAM" id="Phobius"/>
    </source>
</evidence>
<dbReference type="InterPro" id="IPR052984">
    <property type="entry name" value="UPF0421"/>
</dbReference>
<protein>
    <submittedName>
        <fullName evidence="7">Aromatic acid exporter family protein</fullName>
    </submittedName>
</protein>
<comment type="caution">
    <text evidence="7">The sequence shown here is derived from an EMBL/GenBank/DDBJ whole genome shotgun (WGS) entry which is preliminary data.</text>
</comment>
<keyword evidence="3 6" id="KW-0812">Transmembrane</keyword>
<dbReference type="GO" id="GO:0005886">
    <property type="term" value="C:plasma membrane"/>
    <property type="evidence" value="ECO:0007669"/>
    <property type="project" value="UniProtKB-SubCell"/>
</dbReference>
<comment type="subcellular location">
    <subcellularLocation>
        <location evidence="1">Cell membrane</location>
        <topology evidence="1">Multi-pass membrane protein</topology>
    </subcellularLocation>
</comment>
<dbReference type="AlphaFoldDB" id="A0A5R9F7E7"/>
<name>A0A5R9F7E7_9BACL</name>
<sequence>MKLGARILKTGIAITLALYIASLLNLNPPAFAGVAALFAIQPSIYRSYQTILEQIQANIIGAVFAVVFVLMFGNGPFVVGLVAIITIGIMIKLKIEKTIPLAVVTVILIMGTPEESFIAFASNRFLVIMVGVLCSFVVNLVFIPPKYETKLYNKIVSNMGYITQWIRLATRNDAEHKVLKENLNKLKEDMLKSDQYYLLYKEERDYLKKYDYTKGRKLVLFRQMHITNDKALAILKNLDLHDVQLKEMPDLFQKEIQVHLDNLTSYHERILLKYIGKVRNQSPEQLLSEINEGEKSLTEAYVEFYNHKNVEQCKWMTIFPLIGLIIDYSDELEHLDKLVDSFYSYHQDDNEVEINIE</sequence>
<evidence type="ECO:0000256" key="2">
    <source>
        <dbReference type="ARBA" id="ARBA00022475"/>
    </source>
</evidence>
<feature type="transmembrane region" description="Helical" evidence="6">
    <location>
        <begin position="12"/>
        <end position="39"/>
    </location>
</feature>
<keyword evidence="8" id="KW-1185">Reference proteome</keyword>
<dbReference type="Pfam" id="PF06081">
    <property type="entry name" value="ArAE_1"/>
    <property type="match status" value="1"/>
</dbReference>